<dbReference type="SUPFAM" id="SSF51735">
    <property type="entry name" value="NAD(P)-binding Rossmann-fold domains"/>
    <property type="match status" value="1"/>
</dbReference>
<dbReference type="InterPro" id="IPR002347">
    <property type="entry name" value="SDR_fam"/>
</dbReference>
<dbReference type="EMBL" id="AJWZ01001194">
    <property type="protein sequence ID" value="EKC74518.1"/>
    <property type="molecule type" value="Genomic_DNA"/>
</dbReference>
<evidence type="ECO:0000256" key="1">
    <source>
        <dbReference type="ARBA" id="ARBA00006484"/>
    </source>
</evidence>
<accession>K1TXC7</accession>
<keyword evidence="2" id="KW-0560">Oxidoreductase</keyword>
<sequence>MTRKGTIEKGSRTALVTGAGSGIGRCMARRLAELGYRLILAGLDPAKLEAAAEELHEQYGLAVEVIPIDLARPEAAHELSSGYRL</sequence>
<comment type="caution">
    <text evidence="3">The sequence shown here is derived from an EMBL/GenBank/DDBJ whole genome shotgun (WGS) entry which is preliminary data.</text>
</comment>
<feature type="non-terminal residue" evidence="3">
    <location>
        <position position="85"/>
    </location>
</feature>
<protein>
    <submittedName>
        <fullName evidence="3">Short-chain dehydrogenase/reductase SDR</fullName>
    </submittedName>
</protein>
<evidence type="ECO:0000256" key="2">
    <source>
        <dbReference type="ARBA" id="ARBA00023002"/>
    </source>
</evidence>
<dbReference type="PANTHER" id="PTHR42901">
    <property type="entry name" value="ALCOHOL DEHYDROGENASE"/>
    <property type="match status" value="1"/>
</dbReference>
<evidence type="ECO:0000313" key="3">
    <source>
        <dbReference type="EMBL" id="EKC74518.1"/>
    </source>
</evidence>
<organism evidence="3">
    <name type="scientific">human gut metagenome</name>
    <dbReference type="NCBI Taxonomy" id="408170"/>
    <lineage>
        <taxon>unclassified sequences</taxon>
        <taxon>metagenomes</taxon>
        <taxon>organismal metagenomes</taxon>
    </lineage>
</organism>
<reference evidence="3" key="1">
    <citation type="journal article" date="2013" name="Environ. Microbiol.">
        <title>Microbiota from the distal guts of lean and obese adolescents exhibit partial functional redundancy besides clear differences in community structure.</title>
        <authorList>
            <person name="Ferrer M."/>
            <person name="Ruiz A."/>
            <person name="Lanza F."/>
            <person name="Haange S.B."/>
            <person name="Oberbach A."/>
            <person name="Till H."/>
            <person name="Bargiela R."/>
            <person name="Campoy C."/>
            <person name="Segura M.T."/>
            <person name="Richter M."/>
            <person name="von Bergen M."/>
            <person name="Seifert J."/>
            <person name="Suarez A."/>
        </authorList>
    </citation>
    <scope>NUCLEOTIDE SEQUENCE</scope>
</reference>
<dbReference type="GO" id="GO:0016491">
    <property type="term" value="F:oxidoreductase activity"/>
    <property type="evidence" value="ECO:0007669"/>
    <property type="project" value="UniProtKB-KW"/>
</dbReference>
<dbReference type="PANTHER" id="PTHR42901:SF1">
    <property type="entry name" value="ALCOHOL DEHYDROGENASE"/>
    <property type="match status" value="1"/>
</dbReference>
<dbReference type="Gene3D" id="3.40.50.720">
    <property type="entry name" value="NAD(P)-binding Rossmann-like Domain"/>
    <property type="match status" value="1"/>
</dbReference>
<gene>
    <name evidence="3" type="ORF">OBE_01829</name>
</gene>
<dbReference type="Pfam" id="PF00106">
    <property type="entry name" value="adh_short"/>
    <property type="match status" value="1"/>
</dbReference>
<dbReference type="InterPro" id="IPR036291">
    <property type="entry name" value="NAD(P)-bd_dom_sf"/>
</dbReference>
<dbReference type="AlphaFoldDB" id="K1TXC7"/>
<name>K1TXC7_9ZZZZ</name>
<proteinExistence type="inferred from homology"/>
<comment type="similarity">
    <text evidence="1">Belongs to the short-chain dehydrogenases/reductases (SDR) family.</text>
</comment>